<gene>
    <name evidence="2" type="ordered locus">KNP414_03592</name>
</gene>
<sequence length="59" mass="6341">MCGGEEVSEKKEIPHLPVLEREGDEGAGHRSGFSPAGRGYRTTGSRNVVLCTREEGTIP</sequence>
<dbReference type="HOGENOM" id="CLU_2956226_0_0_9"/>
<dbReference type="KEGG" id="pms:KNP414_03592"/>
<proteinExistence type="predicted"/>
<evidence type="ECO:0000313" key="2">
    <source>
        <dbReference type="EMBL" id="AEI42136.1"/>
    </source>
</evidence>
<accession>F8FDG6</accession>
<reference evidence="2 3" key="2">
    <citation type="journal article" date="2013" name="Genome Announc.">
        <title>Genome Sequence of Growth-Improving Paenibacillus mucilaginosus Strain KNP414.</title>
        <authorList>
            <person name="Lu J.J."/>
            <person name="Wang J.F."/>
            <person name="Hu X.F."/>
        </authorList>
    </citation>
    <scope>NUCLEOTIDE SEQUENCE [LARGE SCALE GENOMIC DNA]</scope>
    <source>
        <strain evidence="2 3">KNP414</strain>
    </source>
</reference>
<name>F8FDG6_PAEMK</name>
<organism evidence="2 3">
    <name type="scientific">Paenibacillus mucilaginosus (strain KNP414)</name>
    <dbReference type="NCBI Taxonomy" id="1036673"/>
    <lineage>
        <taxon>Bacteria</taxon>
        <taxon>Bacillati</taxon>
        <taxon>Bacillota</taxon>
        <taxon>Bacilli</taxon>
        <taxon>Bacillales</taxon>
        <taxon>Paenibacillaceae</taxon>
        <taxon>Paenibacillus</taxon>
    </lineage>
</organism>
<reference evidence="3" key="1">
    <citation type="submission" date="2011-06" db="EMBL/GenBank/DDBJ databases">
        <title>Complete genome sequence of Paenibacillus mucilaginosus KNP414.</title>
        <authorList>
            <person name="Wang J."/>
            <person name="Hu S."/>
            <person name="Hu X."/>
            <person name="Zhang B."/>
            <person name="Dong D."/>
            <person name="Zhang S."/>
            <person name="Zhao K."/>
            <person name="Wu D."/>
        </authorList>
    </citation>
    <scope>NUCLEOTIDE SEQUENCE [LARGE SCALE GENOMIC DNA]</scope>
    <source>
        <strain evidence="3">KNP414</strain>
    </source>
</reference>
<evidence type="ECO:0000256" key="1">
    <source>
        <dbReference type="SAM" id="MobiDB-lite"/>
    </source>
</evidence>
<feature type="region of interest" description="Disordered" evidence="1">
    <location>
        <begin position="1"/>
        <end position="45"/>
    </location>
</feature>
<evidence type="ECO:0000313" key="3">
    <source>
        <dbReference type="Proteomes" id="UP000006620"/>
    </source>
</evidence>
<dbReference type="EMBL" id="CP002869">
    <property type="protein sequence ID" value="AEI42136.1"/>
    <property type="molecule type" value="Genomic_DNA"/>
</dbReference>
<protein>
    <submittedName>
        <fullName evidence="2">Uncharacterized protein</fullName>
    </submittedName>
</protein>
<dbReference type="AlphaFoldDB" id="F8FDG6"/>
<feature type="compositionally biased region" description="Basic and acidic residues" evidence="1">
    <location>
        <begin position="7"/>
        <end position="28"/>
    </location>
</feature>
<dbReference type="Proteomes" id="UP000006620">
    <property type="component" value="Chromosome"/>
</dbReference>